<evidence type="ECO:0000313" key="1">
    <source>
        <dbReference type="EMBL" id="KRT95144.1"/>
    </source>
</evidence>
<evidence type="ECO:0000313" key="2">
    <source>
        <dbReference type="Proteomes" id="UP000036168"/>
    </source>
</evidence>
<sequence length="62" mass="7149">MNSFRTYAPKEDKEKGKAFIFGLHDRQTAEKHFGKAYMSQNFWLNPHKLKKTPGIPASIVVL</sequence>
<organism evidence="1 2">
    <name type="scientific">Bacillus glycinifermentans</name>
    <dbReference type="NCBI Taxonomy" id="1664069"/>
    <lineage>
        <taxon>Bacteria</taxon>
        <taxon>Bacillati</taxon>
        <taxon>Bacillota</taxon>
        <taxon>Bacilli</taxon>
        <taxon>Bacillales</taxon>
        <taxon>Bacillaceae</taxon>
        <taxon>Bacillus</taxon>
    </lineage>
</organism>
<proteinExistence type="predicted"/>
<protein>
    <submittedName>
        <fullName evidence="1">Uncharacterized protein</fullName>
    </submittedName>
</protein>
<dbReference type="EMBL" id="LECW02000004">
    <property type="protein sequence ID" value="KRT95144.1"/>
    <property type="molecule type" value="Genomic_DNA"/>
</dbReference>
<dbReference type="Proteomes" id="UP000036168">
    <property type="component" value="Unassembled WGS sequence"/>
</dbReference>
<comment type="caution">
    <text evidence="1">The sequence shown here is derived from an EMBL/GenBank/DDBJ whole genome shotgun (WGS) entry which is preliminary data.</text>
</comment>
<name>A0A0T6BU21_9BACI</name>
<reference evidence="1 2" key="1">
    <citation type="journal article" date="2015" name="Int. J. Syst. Evol. Microbiol.">
        <title>Bacillus glycinifermentans sp. nov., isolated from fermented soybean paste.</title>
        <authorList>
            <person name="Kim S.J."/>
            <person name="Dunlap C.A."/>
            <person name="Kwon S.W."/>
            <person name="Rooney A.P."/>
        </authorList>
    </citation>
    <scope>NUCLEOTIDE SEQUENCE [LARGE SCALE GENOMIC DNA]</scope>
    <source>
        <strain evidence="1 2">GO-13</strain>
    </source>
</reference>
<gene>
    <name evidence="1" type="ORF">AB447_211560</name>
</gene>
<dbReference type="AlphaFoldDB" id="A0A0T6BU21"/>
<accession>A0A0T6BU21</accession>